<dbReference type="OrthoDB" id="9797176at2"/>
<evidence type="ECO:0000313" key="4">
    <source>
        <dbReference type="EMBL" id="TCS63659.1"/>
    </source>
</evidence>
<feature type="region of interest" description="Disordered" evidence="2">
    <location>
        <begin position="81"/>
        <end position="130"/>
    </location>
</feature>
<dbReference type="RefSeq" id="WP_132938620.1">
    <property type="nucleotide sequence ID" value="NZ_CP119676.1"/>
</dbReference>
<organism evidence="4 5">
    <name type="scientific">Varunaivibrio sulfuroxidans</name>
    <dbReference type="NCBI Taxonomy" id="1773489"/>
    <lineage>
        <taxon>Bacteria</taxon>
        <taxon>Pseudomonadati</taxon>
        <taxon>Pseudomonadota</taxon>
        <taxon>Alphaproteobacteria</taxon>
        <taxon>Rhodospirillales</taxon>
        <taxon>Magnetovibrionaceae</taxon>
        <taxon>Varunaivibrio</taxon>
    </lineage>
</organism>
<gene>
    <name evidence="4" type="ORF">EDD55_103282</name>
</gene>
<dbReference type="Gene3D" id="3.10.290.10">
    <property type="entry name" value="RNA-binding S4 domain"/>
    <property type="match status" value="1"/>
</dbReference>
<dbReference type="CDD" id="cd00165">
    <property type="entry name" value="S4"/>
    <property type="match status" value="1"/>
</dbReference>
<name>A0A4R3JC86_9PROT</name>
<dbReference type="InterPro" id="IPR002942">
    <property type="entry name" value="S4_RNA-bd"/>
</dbReference>
<dbReference type="SUPFAM" id="SSF55174">
    <property type="entry name" value="Alpha-L RNA-binding motif"/>
    <property type="match status" value="1"/>
</dbReference>
<accession>A0A4R3JC86</accession>
<evidence type="ECO:0000259" key="3">
    <source>
        <dbReference type="SMART" id="SM00363"/>
    </source>
</evidence>
<dbReference type="GO" id="GO:0003723">
    <property type="term" value="F:RNA binding"/>
    <property type="evidence" value="ECO:0007669"/>
    <property type="project" value="UniProtKB-KW"/>
</dbReference>
<feature type="domain" description="RNA-binding S4" evidence="3">
    <location>
        <begin position="8"/>
        <end position="70"/>
    </location>
</feature>
<dbReference type="SMART" id="SM00363">
    <property type="entry name" value="S4"/>
    <property type="match status" value="1"/>
</dbReference>
<sequence>MNTPPATIRLDKWLWQARFFKSRARATQFCHAGNVRRASSEPSKAHYALKIGDILTFTLNERKRIIEVVALGARRGPAPEAQSLYIDHSPQEDARAPGKHGIYPSARRDPGAGRPTKAERRAIDRLKDYD</sequence>
<dbReference type="InterPro" id="IPR036986">
    <property type="entry name" value="S4_RNA-bd_sf"/>
</dbReference>
<comment type="caution">
    <text evidence="4">The sequence shown here is derived from an EMBL/GenBank/DDBJ whole genome shotgun (WGS) entry which is preliminary data.</text>
</comment>
<keyword evidence="1" id="KW-0694">RNA-binding</keyword>
<dbReference type="PROSITE" id="PS50889">
    <property type="entry name" value="S4"/>
    <property type="match status" value="1"/>
</dbReference>
<proteinExistence type="predicted"/>
<feature type="compositionally biased region" description="Basic and acidic residues" evidence="2">
    <location>
        <begin position="106"/>
        <end position="130"/>
    </location>
</feature>
<reference evidence="4 5" key="1">
    <citation type="submission" date="2019-03" db="EMBL/GenBank/DDBJ databases">
        <title>Genomic Encyclopedia of Type Strains, Phase IV (KMG-IV): sequencing the most valuable type-strain genomes for metagenomic binning, comparative biology and taxonomic classification.</title>
        <authorList>
            <person name="Goeker M."/>
        </authorList>
    </citation>
    <scope>NUCLEOTIDE SEQUENCE [LARGE SCALE GENOMIC DNA]</scope>
    <source>
        <strain evidence="4 5">DSM 101688</strain>
    </source>
</reference>
<keyword evidence="4" id="KW-0346">Stress response</keyword>
<evidence type="ECO:0000256" key="2">
    <source>
        <dbReference type="SAM" id="MobiDB-lite"/>
    </source>
</evidence>
<protein>
    <submittedName>
        <fullName evidence="4">Heat shock protein Hsp15</fullName>
    </submittedName>
</protein>
<keyword evidence="5" id="KW-1185">Reference proteome</keyword>
<evidence type="ECO:0000256" key="1">
    <source>
        <dbReference type="PROSITE-ProRule" id="PRU00182"/>
    </source>
</evidence>
<dbReference type="Pfam" id="PF01479">
    <property type="entry name" value="S4"/>
    <property type="match status" value="1"/>
</dbReference>
<dbReference type="EMBL" id="SLZW01000003">
    <property type="protein sequence ID" value="TCS63659.1"/>
    <property type="molecule type" value="Genomic_DNA"/>
</dbReference>
<dbReference type="AlphaFoldDB" id="A0A4R3JC86"/>
<evidence type="ECO:0000313" key="5">
    <source>
        <dbReference type="Proteomes" id="UP000295304"/>
    </source>
</evidence>
<dbReference type="Proteomes" id="UP000295304">
    <property type="component" value="Unassembled WGS sequence"/>
</dbReference>